<accession>A0A8T3VVA0</accession>
<dbReference type="Gene3D" id="2.60.40.10">
    <property type="entry name" value="Immunoglobulins"/>
    <property type="match status" value="2"/>
</dbReference>
<organism evidence="1 2">
    <name type="scientific">Methanobrevibacter olleyae</name>
    <dbReference type="NCBI Taxonomy" id="294671"/>
    <lineage>
        <taxon>Archaea</taxon>
        <taxon>Methanobacteriati</taxon>
        <taxon>Methanobacteriota</taxon>
        <taxon>Methanomada group</taxon>
        <taxon>Methanobacteria</taxon>
        <taxon>Methanobacteriales</taxon>
        <taxon>Methanobacteriaceae</taxon>
        <taxon>Methanobrevibacter</taxon>
    </lineage>
</organism>
<name>A0A8T3VVA0_METOL</name>
<protein>
    <recommendedName>
        <fullName evidence="3">Adhesin-like protein</fullName>
    </recommendedName>
</protein>
<evidence type="ECO:0008006" key="3">
    <source>
        <dbReference type="Google" id="ProtNLM"/>
    </source>
</evidence>
<dbReference type="AlphaFoldDB" id="A0A8T3VVA0"/>
<evidence type="ECO:0000313" key="1">
    <source>
        <dbReference type="EMBL" id="MBE6513211.1"/>
    </source>
</evidence>
<dbReference type="InterPro" id="IPR013783">
    <property type="entry name" value="Ig-like_fold"/>
</dbReference>
<comment type="caution">
    <text evidence="1">The sequence shown here is derived from an EMBL/GenBank/DDBJ whole genome shotgun (WGS) entry which is preliminary data.</text>
</comment>
<sequence length="452" mass="48710">MSGGSASNCTFTGNSASVAGGAMYEGSASNCTFTGNSASGAGGAMSGGSASNCTFILNSASEYEFDDTEDTECDDDCTFIVPQFSVYDFTSTYDSGEKLLFNLTYENQNYDDFNTTIKVYQNDALIGTYYALSGENGGWIVNLTEGIYHIALSLERFSKINEAMATIYITPIPTTISAPNITATYNNEDYWVVALLDSEGKPISNAQLSVDFNEETVNYTTNENGQIEVPIKGLLPNTYIATLSYAGNDLYNGSSATAKVTISKINTKLTASKVTATYNVNKYLLITLKDASGNVLANKKVSVKVGSIAKNLTTNAKGQVSVLISKLLPKTYAASISFAGDSYYNKSSAKATVVIKKASPKLTAKAKTFRVKVKSKKYKITLKNNKGAVMKNTKVTLTVNKKTYSAKTNSKGIATFKITNLKKKGKFTAVIKYAGNKYYNKITKKATIKIIK</sequence>
<reference evidence="1" key="1">
    <citation type="submission" date="2019-04" db="EMBL/GenBank/DDBJ databases">
        <title>Evolution of Biomass-Degrading Anaerobic Consortia Revealed by Metagenomics.</title>
        <authorList>
            <person name="Peng X."/>
        </authorList>
    </citation>
    <scope>NUCLEOTIDE SEQUENCE</scope>
    <source>
        <strain evidence="1">SIG14</strain>
    </source>
</reference>
<evidence type="ECO:0000313" key="2">
    <source>
        <dbReference type="Proteomes" id="UP000732619"/>
    </source>
</evidence>
<proteinExistence type="predicted"/>
<gene>
    <name evidence="1" type="ORF">E7Z75_08755</name>
</gene>
<dbReference type="Proteomes" id="UP000732619">
    <property type="component" value="Unassembled WGS sequence"/>
</dbReference>
<dbReference type="EMBL" id="SUTG01000057">
    <property type="protein sequence ID" value="MBE6513211.1"/>
    <property type="molecule type" value="Genomic_DNA"/>
</dbReference>